<evidence type="ECO:0000259" key="2">
    <source>
        <dbReference type="Pfam" id="PF13456"/>
    </source>
</evidence>
<name>A0AAE0B3E6_9ROSI</name>
<evidence type="ECO:0000313" key="3">
    <source>
        <dbReference type="EMBL" id="KAK3229082.1"/>
    </source>
</evidence>
<comment type="caution">
    <text evidence="3">The sequence shown here is derived from an EMBL/GenBank/DDBJ whole genome shotgun (WGS) entry which is preliminary data.</text>
</comment>
<feature type="signal peptide" evidence="1">
    <location>
        <begin position="1"/>
        <end position="23"/>
    </location>
</feature>
<dbReference type="InterPro" id="IPR052929">
    <property type="entry name" value="RNase_H-like_EbsB-rel"/>
</dbReference>
<accession>A0AAE0B3E6</accession>
<dbReference type="InterPro" id="IPR044730">
    <property type="entry name" value="RNase_H-like_dom_plant"/>
</dbReference>
<dbReference type="EMBL" id="JANJYJ010000001">
    <property type="protein sequence ID" value="KAK3229082.1"/>
    <property type="molecule type" value="Genomic_DNA"/>
</dbReference>
<dbReference type="PANTHER" id="PTHR47074:SF48">
    <property type="entry name" value="POLYNUCLEOTIDYL TRANSFERASE, RIBONUCLEASE H-LIKE SUPERFAMILY PROTEIN"/>
    <property type="match status" value="1"/>
</dbReference>
<dbReference type="GO" id="GO:0003676">
    <property type="term" value="F:nucleic acid binding"/>
    <property type="evidence" value="ECO:0007669"/>
    <property type="project" value="InterPro"/>
</dbReference>
<protein>
    <recommendedName>
        <fullName evidence="2">RNase H type-1 domain-containing protein</fullName>
    </recommendedName>
</protein>
<keyword evidence="1" id="KW-0732">Signal</keyword>
<dbReference type="AlphaFoldDB" id="A0AAE0B3E6"/>
<dbReference type="Proteomes" id="UP001281410">
    <property type="component" value="Unassembled WGS sequence"/>
</dbReference>
<reference evidence="3" key="1">
    <citation type="journal article" date="2023" name="Plant J.">
        <title>Genome sequences and population genomics provide insights into the demographic history, inbreeding, and mutation load of two 'living fossil' tree species of Dipteronia.</title>
        <authorList>
            <person name="Feng Y."/>
            <person name="Comes H.P."/>
            <person name="Chen J."/>
            <person name="Zhu S."/>
            <person name="Lu R."/>
            <person name="Zhang X."/>
            <person name="Li P."/>
            <person name="Qiu J."/>
            <person name="Olsen K.M."/>
            <person name="Qiu Y."/>
        </authorList>
    </citation>
    <scope>NUCLEOTIDE SEQUENCE</scope>
    <source>
        <strain evidence="3">NBL</strain>
    </source>
</reference>
<feature type="domain" description="RNase H type-1" evidence="2">
    <location>
        <begin position="24"/>
        <end position="128"/>
    </location>
</feature>
<evidence type="ECO:0000313" key="4">
    <source>
        <dbReference type="Proteomes" id="UP001281410"/>
    </source>
</evidence>
<feature type="chain" id="PRO_5042148534" description="RNase H type-1 domain-containing protein" evidence="1">
    <location>
        <begin position="24"/>
        <end position="156"/>
    </location>
</feature>
<dbReference type="Pfam" id="PF13456">
    <property type="entry name" value="RVT_3"/>
    <property type="match status" value="1"/>
</dbReference>
<gene>
    <name evidence="3" type="ORF">Dsin_000963</name>
</gene>
<organism evidence="3 4">
    <name type="scientific">Dipteronia sinensis</name>
    <dbReference type="NCBI Taxonomy" id="43782"/>
    <lineage>
        <taxon>Eukaryota</taxon>
        <taxon>Viridiplantae</taxon>
        <taxon>Streptophyta</taxon>
        <taxon>Embryophyta</taxon>
        <taxon>Tracheophyta</taxon>
        <taxon>Spermatophyta</taxon>
        <taxon>Magnoliopsida</taxon>
        <taxon>eudicotyledons</taxon>
        <taxon>Gunneridae</taxon>
        <taxon>Pentapetalae</taxon>
        <taxon>rosids</taxon>
        <taxon>malvids</taxon>
        <taxon>Sapindales</taxon>
        <taxon>Sapindaceae</taxon>
        <taxon>Hippocastanoideae</taxon>
        <taxon>Acereae</taxon>
        <taxon>Dipteronia</taxon>
    </lineage>
</organism>
<sequence>MKGISKLILTLLLMWLLEEFVLMAIIRNFEGRVLASSAQVVVAGYSPIIFEALAVFRGPQFAREVGFWPCSFKTDAQVVVNLISSNDIICSEVGLIIRDICLLLKDFPSCNVDFVLRKPNMAAYSLVKIGLSSVSDTFWMEEWLPSVAFRGLGRLP</sequence>
<dbReference type="CDD" id="cd06222">
    <property type="entry name" value="RNase_H_like"/>
    <property type="match status" value="1"/>
</dbReference>
<dbReference type="InterPro" id="IPR002156">
    <property type="entry name" value="RNaseH_domain"/>
</dbReference>
<dbReference type="PANTHER" id="PTHR47074">
    <property type="entry name" value="BNAC02G40300D PROTEIN"/>
    <property type="match status" value="1"/>
</dbReference>
<evidence type="ECO:0000256" key="1">
    <source>
        <dbReference type="SAM" id="SignalP"/>
    </source>
</evidence>
<dbReference type="GO" id="GO:0004523">
    <property type="term" value="F:RNA-DNA hybrid ribonuclease activity"/>
    <property type="evidence" value="ECO:0007669"/>
    <property type="project" value="InterPro"/>
</dbReference>
<keyword evidence="4" id="KW-1185">Reference proteome</keyword>
<proteinExistence type="predicted"/>